<proteinExistence type="inferred from homology"/>
<organism evidence="9 10">
    <name type="scientific">Benzoatithermus flavus</name>
    <dbReference type="NCBI Taxonomy" id="3108223"/>
    <lineage>
        <taxon>Bacteria</taxon>
        <taxon>Pseudomonadati</taxon>
        <taxon>Pseudomonadota</taxon>
        <taxon>Alphaproteobacteria</taxon>
        <taxon>Geminicoccales</taxon>
        <taxon>Geminicoccaceae</taxon>
        <taxon>Benzoatithermus</taxon>
    </lineage>
</organism>
<dbReference type="PANTHER" id="PTHR47197">
    <property type="entry name" value="PROTEIN NIRF"/>
    <property type="match status" value="1"/>
</dbReference>
<keyword evidence="7" id="KW-0560">Oxidoreductase</keyword>
<keyword evidence="10" id="KW-1185">Reference proteome</keyword>
<dbReference type="InterPro" id="IPR015943">
    <property type="entry name" value="WD40/YVTN_repeat-like_dom_sf"/>
</dbReference>
<dbReference type="RefSeq" id="WP_418161712.1">
    <property type="nucleotide sequence ID" value="NZ_JBBLZC010000036.1"/>
</dbReference>
<evidence type="ECO:0000313" key="9">
    <source>
        <dbReference type="EMBL" id="MEK0085863.1"/>
    </source>
</evidence>
<comment type="caution">
    <text evidence="9">The sequence shown here is derived from an EMBL/GenBank/DDBJ whole genome shotgun (WGS) entry which is preliminary data.</text>
</comment>
<protein>
    <submittedName>
        <fullName evidence="9">Amine dehydrogenase large subunit</fullName>
    </submittedName>
</protein>
<keyword evidence="6" id="KW-0249">Electron transport</keyword>
<evidence type="ECO:0000256" key="7">
    <source>
        <dbReference type="ARBA" id="ARBA00023002"/>
    </source>
</evidence>
<evidence type="ECO:0000256" key="6">
    <source>
        <dbReference type="ARBA" id="ARBA00022982"/>
    </source>
</evidence>
<keyword evidence="4 8" id="KW-0732">Signal</keyword>
<evidence type="ECO:0000256" key="5">
    <source>
        <dbReference type="ARBA" id="ARBA00022764"/>
    </source>
</evidence>
<gene>
    <name evidence="9" type="ORF">U1T56_22135</name>
</gene>
<dbReference type="InterPro" id="IPR051200">
    <property type="entry name" value="Host-pathogen_enzymatic-act"/>
</dbReference>
<comment type="similarity">
    <text evidence="2">Belongs to the aromatic amine dehydrogenase heavy chain family.</text>
</comment>
<reference evidence="9 10" key="1">
    <citation type="submission" date="2024-01" db="EMBL/GenBank/DDBJ databases">
        <title>Multi-omics insights into the function and evolution of sodium benzoate biodegradation pathways in Benzoatithermus flavus gen. nov., sp. nov. from hot spring.</title>
        <authorList>
            <person name="Hu C.-J."/>
            <person name="Li W.-J."/>
        </authorList>
    </citation>
    <scope>NUCLEOTIDE SEQUENCE [LARGE SCALE GENOMIC DNA]</scope>
    <source>
        <strain evidence="9 10">SYSU G07066</strain>
    </source>
</reference>
<dbReference type="InterPro" id="IPR009451">
    <property type="entry name" value="Metamine_DH_Hvc"/>
</dbReference>
<evidence type="ECO:0000256" key="1">
    <source>
        <dbReference type="ARBA" id="ARBA00004418"/>
    </source>
</evidence>
<name>A0ABU8XZI0_9PROT</name>
<sequence>MASGARWRAILGGLLGASLLGTAAMAQVPGKASLGTQEDHPTLTLPEPQPHWVYVLEPVFPYLQASKVWIIDGDTLQYKGMVNAGYTANLVLDHDKAGFYVTETYWSRGTRGDRTDVVTFFDGKTLEATGEVKLPQGRFLVVPKKNNAELTTDGRYLLSYNMAPSMGLSVVDVKEKRYVGEIESGGCSLAYPTGPKSVAMLCPDGSLQNVTFDENARATIENGKPFFDSENDPVFEHAAMHRPSGQAFFISYDGWVYPVTLKGRPVVGERWRLQSAADEGWRPGGWQIAAFHAASNRLFVLMHEGDRWTHKAAGHEVWVYDVAKKQRIQRIPLAHHSISVNVSQDDKPLLYALSETATLEVFDATSYQSKGVKEGIGISPYVLYVYGE</sequence>
<dbReference type="InterPro" id="IPR011044">
    <property type="entry name" value="Quino_amine_DH_bsu"/>
</dbReference>
<feature type="signal peptide" evidence="8">
    <location>
        <begin position="1"/>
        <end position="26"/>
    </location>
</feature>
<dbReference type="Pfam" id="PF06433">
    <property type="entry name" value="Me-amine-dh_H"/>
    <property type="match status" value="1"/>
</dbReference>
<dbReference type="PANTHER" id="PTHR47197:SF3">
    <property type="entry name" value="DIHYDRO-HEME D1 DEHYDROGENASE"/>
    <property type="match status" value="1"/>
</dbReference>
<dbReference type="Proteomes" id="UP001375743">
    <property type="component" value="Unassembled WGS sequence"/>
</dbReference>
<dbReference type="SUPFAM" id="SSF50969">
    <property type="entry name" value="YVTN repeat-like/Quinoprotein amine dehydrogenase"/>
    <property type="match status" value="1"/>
</dbReference>
<evidence type="ECO:0000256" key="8">
    <source>
        <dbReference type="SAM" id="SignalP"/>
    </source>
</evidence>
<evidence type="ECO:0000256" key="2">
    <source>
        <dbReference type="ARBA" id="ARBA00010548"/>
    </source>
</evidence>
<evidence type="ECO:0000313" key="10">
    <source>
        <dbReference type="Proteomes" id="UP001375743"/>
    </source>
</evidence>
<comment type="subcellular location">
    <subcellularLocation>
        <location evidence="1">Periplasm</location>
    </subcellularLocation>
</comment>
<accession>A0ABU8XZI0</accession>
<dbReference type="Gene3D" id="2.130.10.10">
    <property type="entry name" value="YVTN repeat-like/Quinoprotein amine dehydrogenase"/>
    <property type="match status" value="1"/>
</dbReference>
<feature type="chain" id="PRO_5046395163" evidence="8">
    <location>
        <begin position="27"/>
        <end position="388"/>
    </location>
</feature>
<evidence type="ECO:0000256" key="3">
    <source>
        <dbReference type="ARBA" id="ARBA00022448"/>
    </source>
</evidence>
<evidence type="ECO:0000256" key="4">
    <source>
        <dbReference type="ARBA" id="ARBA00022729"/>
    </source>
</evidence>
<keyword evidence="3" id="KW-0813">Transport</keyword>
<keyword evidence="5" id="KW-0574">Periplasm</keyword>
<dbReference type="EMBL" id="JBBLZC010000036">
    <property type="protein sequence ID" value="MEK0085863.1"/>
    <property type="molecule type" value="Genomic_DNA"/>
</dbReference>